<dbReference type="EMBL" id="JAIWQS010000002">
    <property type="protein sequence ID" value="KAJ8772752.1"/>
    <property type="molecule type" value="Genomic_DNA"/>
</dbReference>
<dbReference type="Proteomes" id="UP001159364">
    <property type="component" value="Linkage Group LG02"/>
</dbReference>
<organism evidence="1 2">
    <name type="scientific">Erythroxylum novogranatense</name>
    <dbReference type="NCBI Taxonomy" id="1862640"/>
    <lineage>
        <taxon>Eukaryota</taxon>
        <taxon>Viridiplantae</taxon>
        <taxon>Streptophyta</taxon>
        <taxon>Embryophyta</taxon>
        <taxon>Tracheophyta</taxon>
        <taxon>Spermatophyta</taxon>
        <taxon>Magnoliopsida</taxon>
        <taxon>eudicotyledons</taxon>
        <taxon>Gunneridae</taxon>
        <taxon>Pentapetalae</taxon>
        <taxon>rosids</taxon>
        <taxon>fabids</taxon>
        <taxon>Malpighiales</taxon>
        <taxon>Erythroxylaceae</taxon>
        <taxon>Erythroxylum</taxon>
    </lineage>
</organism>
<dbReference type="InterPro" id="IPR038765">
    <property type="entry name" value="Papain-like_cys_pep_sf"/>
</dbReference>
<keyword evidence="2" id="KW-1185">Reference proteome</keyword>
<sequence>MEHTTLAPLSCLISGLASVESIVSWKKLRIAGGARLRIRRVQRLTSAMFSSTRIRRSSCWFFNATDALEGTWKICDICNAIHKNMVHVAMIAMAGQRVLPSNILSRLDSSRVVVFLPDSLILAAVNLTGTEYLHLYPTSASSPWIKDKIAANLMENGPLAVSYPYVTSKRQDHGVLLVRCGSAPISFNERIIKSSWGEKWGEKRIGDAISAELTAWSHLLRFREVSFFFFLKRISQLARASLYLVSFIR</sequence>
<comment type="caution">
    <text evidence="1">The sequence shown here is derived from an EMBL/GenBank/DDBJ whole genome shotgun (WGS) entry which is preliminary data.</text>
</comment>
<proteinExistence type="predicted"/>
<gene>
    <name evidence="1" type="ORF">K2173_027929</name>
</gene>
<reference evidence="1 2" key="1">
    <citation type="submission" date="2021-09" db="EMBL/GenBank/DDBJ databases">
        <title>Genomic insights and catalytic innovation underlie evolution of tropane alkaloids biosynthesis.</title>
        <authorList>
            <person name="Wang Y.-J."/>
            <person name="Tian T."/>
            <person name="Huang J.-P."/>
            <person name="Huang S.-X."/>
        </authorList>
    </citation>
    <scope>NUCLEOTIDE SEQUENCE [LARGE SCALE GENOMIC DNA]</scope>
    <source>
        <strain evidence="1">KIB-2018</strain>
        <tissue evidence="1">Leaf</tissue>
    </source>
</reference>
<evidence type="ECO:0000313" key="1">
    <source>
        <dbReference type="EMBL" id="KAJ8772752.1"/>
    </source>
</evidence>
<evidence type="ECO:0000313" key="2">
    <source>
        <dbReference type="Proteomes" id="UP001159364"/>
    </source>
</evidence>
<dbReference type="AlphaFoldDB" id="A0AAV8U0E7"/>
<dbReference type="SUPFAM" id="SSF54001">
    <property type="entry name" value="Cysteine proteinases"/>
    <property type="match status" value="1"/>
</dbReference>
<protein>
    <recommendedName>
        <fullName evidence="3">Peptidase C1A papain C-terminal domain-containing protein</fullName>
    </recommendedName>
</protein>
<accession>A0AAV8U0E7</accession>
<evidence type="ECO:0008006" key="3">
    <source>
        <dbReference type="Google" id="ProtNLM"/>
    </source>
</evidence>
<name>A0AAV8U0E7_9ROSI</name>